<dbReference type="InterPro" id="IPR050109">
    <property type="entry name" value="HTH-type_TetR-like_transc_reg"/>
</dbReference>
<evidence type="ECO:0000256" key="2">
    <source>
        <dbReference type="ARBA" id="ARBA00023125"/>
    </source>
</evidence>
<evidence type="ECO:0000256" key="4">
    <source>
        <dbReference type="PROSITE-ProRule" id="PRU00335"/>
    </source>
</evidence>
<evidence type="ECO:0000256" key="3">
    <source>
        <dbReference type="ARBA" id="ARBA00023163"/>
    </source>
</evidence>
<dbReference type="Gene3D" id="1.10.357.10">
    <property type="entry name" value="Tetracycline Repressor, domain 2"/>
    <property type="match status" value="1"/>
</dbReference>
<dbReference type="InterPro" id="IPR001647">
    <property type="entry name" value="HTH_TetR"/>
</dbReference>
<accession>A0ABV6P0Z5</accession>
<protein>
    <submittedName>
        <fullName evidence="7">TetR/AcrR family transcriptional regulator</fullName>
    </submittedName>
</protein>
<dbReference type="InterPro" id="IPR009057">
    <property type="entry name" value="Homeodomain-like_sf"/>
</dbReference>
<dbReference type="SUPFAM" id="SSF46689">
    <property type="entry name" value="Homeodomain-like"/>
    <property type="match status" value="1"/>
</dbReference>
<dbReference type="PANTHER" id="PTHR30055:SF151">
    <property type="entry name" value="TRANSCRIPTIONAL REGULATORY PROTEIN"/>
    <property type="match status" value="1"/>
</dbReference>
<dbReference type="EMBL" id="JBHLUE010000017">
    <property type="protein sequence ID" value="MFC0566682.1"/>
    <property type="molecule type" value="Genomic_DNA"/>
</dbReference>
<dbReference type="Pfam" id="PF02909">
    <property type="entry name" value="TetR_C_1"/>
    <property type="match status" value="1"/>
</dbReference>
<keyword evidence="3" id="KW-0804">Transcription</keyword>
<dbReference type="RefSeq" id="WP_377341559.1">
    <property type="nucleotide sequence ID" value="NZ_JBHLUE010000017.1"/>
</dbReference>
<dbReference type="SUPFAM" id="SSF48498">
    <property type="entry name" value="Tetracyclin repressor-like, C-terminal domain"/>
    <property type="match status" value="1"/>
</dbReference>
<evidence type="ECO:0000259" key="6">
    <source>
        <dbReference type="PROSITE" id="PS50977"/>
    </source>
</evidence>
<evidence type="ECO:0000313" key="7">
    <source>
        <dbReference type="EMBL" id="MFC0566682.1"/>
    </source>
</evidence>
<name>A0ABV6P0Z5_9ACTN</name>
<evidence type="ECO:0000256" key="5">
    <source>
        <dbReference type="SAM" id="MobiDB-lite"/>
    </source>
</evidence>
<keyword evidence="2 4" id="KW-0238">DNA-binding</keyword>
<keyword evidence="1" id="KW-0805">Transcription regulation</keyword>
<comment type="caution">
    <text evidence="7">The sequence shown here is derived from an EMBL/GenBank/DDBJ whole genome shotgun (WGS) entry which is preliminary data.</text>
</comment>
<dbReference type="InterPro" id="IPR004111">
    <property type="entry name" value="Repressor_TetR_C"/>
</dbReference>
<dbReference type="InterPro" id="IPR036271">
    <property type="entry name" value="Tet_transcr_reg_TetR-rel_C_sf"/>
</dbReference>
<evidence type="ECO:0000256" key="1">
    <source>
        <dbReference type="ARBA" id="ARBA00023015"/>
    </source>
</evidence>
<feature type="DNA-binding region" description="H-T-H motif" evidence="4">
    <location>
        <begin position="53"/>
        <end position="72"/>
    </location>
</feature>
<proteinExistence type="predicted"/>
<feature type="region of interest" description="Disordered" evidence="5">
    <location>
        <begin position="1"/>
        <end position="29"/>
    </location>
</feature>
<organism evidence="7 8">
    <name type="scientific">Plantactinospora siamensis</name>
    <dbReference type="NCBI Taxonomy" id="555372"/>
    <lineage>
        <taxon>Bacteria</taxon>
        <taxon>Bacillati</taxon>
        <taxon>Actinomycetota</taxon>
        <taxon>Actinomycetes</taxon>
        <taxon>Micromonosporales</taxon>
        <taxon>Micromonosporaceae</taxon>
        <taxon>Plantactinospora</taxon>
    </lineage>
</organism>
<gene>
    <name evidence="7" type="ORF">ACFFHU_21390</name>
</gene>
<dbReference type="Proteomes" id="UP001589894">
    <property type="component" value="Unassembled WGS sequence"/>
</dbReference>
<reference evidence="7 8" key="1">
    <citation type="submission" date="2024-09" db="EMBL/GenBank/DDBJ databases">
        <authorList>
            <person name="Sun Q."/>
            <person name="Mori K."/>
        </authorList>
    </citation>
    <scope>NUCLEOTIDE SEQUENCE [LARGE SCALE GENOMIC DNA]</scope>
    <source>
        <strain evidence="7 8">TBRC 2205</strain>
    </source>
</reference>
<keyword evidence="8" id="KW-1185">Reference proteome</keyword>
<dbReference type="Pfam" id="PF00440">
    <property type="entry name" value="TetR_N"/>
    <property type="match status" value="1"/>
</dbReference>
<evidence type="ECO:0000313" key="8">
    <source>
        <dbReference type="Proteomes" id="UP001589894"/>
    </source>
</evidence>
<dbReference type="Gene3D" id="1.10.10.60">
    <property type="entry name" value="Homeodomain-like"/>
    <property type="match status" value="1"/>
</dbReference>
<feature type="domain" description="HTH tetR-type" evidence="6">
    <location>
        <begin position="30"/>
        <end position="90"/>
    </location>
</feature>
<sequence length="254" mass="27006">MEDDTGTGLPASLAAAWGRRERPAKGPRPALSLDRIVQAAITVAEADGLAAVSMGRVAKELGAGTMALYRYVGAKGELLALMTDAAYGLPPAPDPDLDWRTGLARWARGVLEGYRRHPWLRHVPVESPPILPNQMHWMEDALVALRTTGLTGPEKLSTVMLLAGYVRYWAQVTLDIAAAAGARGVTAEEAMSGYGQRLALLVDAGRFPELHGLIAGDLFAAEQEADPDADFDFGLDRILDGVATLVAQRTGAPA</sequence>
<dbReference type="PROSITE" id="PS50977">
    <property type="entry name" value="HTH_TETR_2"/>
    <property type="match status" value="1"/>
</dbReference>
<dbReference type="PANTHER" id="PTHR30055">
    <property type="entry name" value="HTH-TYPE TRANSCRIPTIONAL REGULATOR RUTR"/>
    <property type="match status" value="1"/>
</dbReference>